<keyword evidence="5" id="KW-0021">Allosteric enzyme</keyword>
<comment type="pathway">
    <text evidence="2">Pyrimidine metabolism; UMP biosynthesis via salvage pathway; UMP from uracil: step 1/1.</text>
</comment>
<dbReference type="Pfam" id="PF14681">
    <property type="entry name" value="UPRTase"/>
    <property type="match status" value="1"/>
</dbReference>
<name>A0AA41V3J9_PAPNU</name>
<dbReference type="GO" id="GO:0004845">
    <property type="term" value="F:uracil phosphoribosyltransferase activity"/>
    <property type="evidence" value="ECO:0007669"/>
    <property type="project" value="UniProtKB-EC"/>
</dbReference>
<dbReference type="EC" id="2.4.2.9" evidence="4"/>
<dbReference type="SUPFAM" id="SSF53271">
    <property type="entry name" value="PRTase-like"/>
    <property type="match status" value="1"/>
</dbReference>
<feature type="domain" description="Phosphoribosyltransferase" evidence="11">
    <location>
        <begin position="83"/>
        <end position="290"/>
    </location>
</feature>
<dbReference type="InterPro" id="IPR005765">
    <property type="entry name" value="UPRT"/>
</dbReference>
<dbReference type="AlphaFoldDB" id="A0AA41V3J9"/>
<dbReference type="GO" id="GO:0005525">
    <property type="term" value="F:GTP binding"/>
    <property type="evidence" value="ECO:0007669"/>
    <property type="project" value="UniProtKB-KW"/>
</dbReference>
<dbReference type="PANTHER" id="PTHR32315">
    <property type="entry name" value="ADENINE PHOSPHORIBOSYLTRANSFERASE"/>
    <property type="match status" value="1"/>
</dbReference>
<evidence type="ECO:0000256" key="2">
    <source>
        <dbReference type="ARBA" id="ARBA00005180"/>
    </source>
</evidence>
<evidence type="ECO:0000313" key="13">
    <source>
        <dbReference type="Proteomes" id="UP001177140"/>
    </source>
</evidence>
<evidence type="ECO:0000256" key="5">
    <source>
        <dbReference type="ARBA" id="ARBA00022533"/>
    </source>
</evidence>
<dbReference type="InterPro" id="IPR000836">
    <property type="entry name" value="PRTase_dom"/>
</dbReference>
<keyword evidence="9" id="KW-0342">GTP-binding</keyword>
<keyword evidence="6" id="KW-0328">Glycosyltransferase</keyword>
<comment type="similarity">
    <text evidence="3">Belongs to the UPRTase family.</text>
</comment>
<organism evidence="12 13">
    <name type="scientific">Papaver nudicaule</name>
    <name type="common">Iceland poppy</name>
    <dbReference type="NCBI Taxonomy" id="74823"/>
    <lineage>
        <taxon>Eukaryota</taxon>
        <taxon>Viridiplantae</taxon>
        <taxon>Streptophyta</taxon>
        <taxon>Embryophyta</taxon>
        <taxon>Tracheophyta</taxon>
        <taxon>Spermatophyta</taxon>
        <taxon>Magnoliopsida</taxon>
        <taxon>Ranunculales</taxon>
        <taxon>Papaveraceae</taxon>
        <taxon>Papaveroideae</taxon>
        <taxon>Papaver</taxon>
    </lineage>
</organism>
<dbReference type="PANTHER" id="PTHR32315:SF4">
    <property type="entry name" value="URACIL PHOSPHORIBOSYLTRANSFERASE, CHLOROPLASTIC"/>
    <property type="match status" value="1"/>
</dbReference>
<sequence>MANFSVISAPCPRLTAISTRTIKDFHLSKTPLNLISMSTTTTSLGFPPPPIQGNGNRNFVVKAAAQSPVNNKPLTDDRMLVFVPPHSLIKHWVSVLRNEQTPPPIFKNAMGELGRLLIYEASRDWLPTVTGEIQSPLGVASVEFIDPREPVTIIPILRAGLALVEHASSILPATKTYHLGISRDEETLLPTVYLNKLPEKLPEGSRVLVVDPMLATGGTIVAALEMLKDRGVDFKQIKVISALAAPPALQKLSEKCPGLHVYTGTIDPTVNEKGFIIPGFGDAGDRSFGT</sequence>
<dbReference type="EMBL" id="JAJJMA010023420">
    <property type="protein sequence ID" value="MCL7023538.1"/>
    <property type="molecule type" value="Genomic_DNA"/>
</dbReference>
<evidence type="ECO:0000256" key="8">
    <source>
        <dbReference type="ARBA" id="ARBA00022741"/>
    </source>
</evidence>
<reference evidence="12" key="1">
    <citation type="submission" date="2022-03" db="EMBL/GenBank/DDBJ databases">
        <title>A functionally conserved STORR gene fusion in Papaver species that diverged 16.8 million years ago.</title>
        <authorList>
            <person name="Catania T."/>
        </authorList>
    </citation>
    <scope>NUCLEOTIDE SEQUENCE</scope>
    <source>
        <strain evidence="12">S-191538</strain>
    </source>
</reference>
<proteinExistence type="inferred from homology"/>
<dbReference type="Gene3D" id="3.40.50.2020">
    <property type="match status" value="1"/>
</dbReference>
<evidence type="ECO:0000256" key="6">
    <source>
        <dbReference type="ARBA" id="ARBA00022676"/>
    </source>
</evidence>
<keyword evidence="13" id="KW-1185">Reference proteome</keyword>
<evidence type="ECO:0000313" key="12">
    <source>
        <dbReference type="EMBL" id="MCL7023538.1"/>
    </source>
</evidence>
<evidence type="ECO:0000256" key="1">
    <source>
        <dbReference type="ARBA" id="ARBA00001946"/>
    </source>
</evidence>
<evidence type="ECO:0000256" key="3">
    <source>
        <dbReference type="ARBA" id="ARBA00009516"/>
    </source>
</evidence>
<keyword evidence="8" id="KW-0547">Nucleotide-binding</keyword>
<keyword evidence="7" id="KW-0808">Transferase</keyword>
<dbReference type="NCBIfam" id="NF001097">
    <property type="entry name" value="PRK00129.1"/>
    <property type="match status" value="1"/>
</dbReference>
<dbReference type="Proteomes" id="UP001177140">
    <property type="component" value="Unassembled WGS sequence"/>
</dbReference>
<dbReference type="FunFam" id="3.40.50.2020:FF:000003">
    <property type="entry name" value="Uracil phosphoribosyltransferase"/>
    <property type="match status" value="1"/>
</dbReference>
<gene>
    <name evidence="12" type="ORF">MKW94_017890</name>
</gene>
<evidence type="ECO:0000256" key="4">
    <source>
        <dbReference type="ARBA" id="ARBA00011894"/>
    </source>
</evidence>
<evidence type="ECO:0000256" key="10">
    <source>
        <dbReference type="ARBA" id="ARBA00031082"/>
    </source>
</evidence>
<evidence type="ECO:0000256" key="7">
    <source>
        <dbReference type="ARBA" id="ARBA00022679"/>
    </source>
</evidence>
<dbReference type="NCBIfam" id="TIGR01091">
    <property type="entry name" value="upp"/>
    <property type="match status" value="1"/>
</dbReference>
<dbReference type="InterPro" id="IPR029057">
    <property type="entry name" value="PRTase-like"/>
</dbReference>
<evidence type="ECO:0000256" key="9">
    <source>
        <dbReference type="ARBA" id="ARBA00023134"/>
    </source>
</evidence>
<dbReference type="GO" id="GO:0006223">
    <property type="term" value="P:uracil salvage"/>
    <property type="evidence" value="ECO:0007669"/>
    <property type="project" value="InterPro"/>
</dbReference>
<accession>A0AA41V3J9</accession>
<comment type="caution">
    <text evidence="12">The sequence shown here is derived from an EMBL/GenBank/DDBJ whole genome shotgun (WGS) entry which is preliminary data.</text>
</comment>
<protein>
    <recommendedName>
        <fullName evidence="4">uracil phosphoribosyltransferase</fullName>
        <ecNumber evidence="4">2.4.2.9</ecNumber>
    </recommendedName>
    <alternativeName>
        <fullName evidence="10">UMP pyrophosphorylase</fullName>
    </alternativeName>
</protein>
<dbReference type="GO" id="GO:0005737">
    <property type="term" value="C:cytoplasm"/>
    <property type="evidence" value="ECO:0007669"/>
    <property type="project" value="UniProtKB-ARBA"/>
</dbReference>
<evidence type="ECO:0000259" key="11">
    <source>
        <dbReference type="Pfam" id="PF14681"/>
    </source>
</evidence>
<dbReference type="CDD" id="cd06223">
    <property type="entry name" value="PRTases_typeI"/>
    <property type="match status" value="1"/>
</dbReference>
<comment type="cofactor">
    <cofactor evidence="1">
        <name>Mg(2+)</name>
        <dbReference type="ChEBI" id="CHEBI:18420"/>
    </cofactor>
</comment>
<dbReference type="InterPro" id="IPR050054">
    <property type="entry name" value="UPRTase/APRTase"/>
</dbReference>